<dbReference type="PANTHER" id="PTHR22946:SF8">
    <property type="entry name" value="ACETYL XYLAN ESTERASE DOMAIN-CONTAINING PROTEIN"/>
    <property type="match status" value="1"/>
</dbReference>
<dbReference type="RefSeq" id="WP_187256762.1">
    <property type="nucleotide sequence ID" value="NZ_JBHULF010000014.1"/>
</dbReference>
<dbReference type="Pfam" id="PF05448">
    <property type="entry name" value="AXE1"/>
    <property type="match status" value="1"/>
</dbReference>
<comment type="caution">
    <text evidence="2">The sequence shown here is derived from an EMBL/GenBank/DDBJ whole genome shotgun (WGS) entry which is preliminary data.</text>
</comment>
<keyword evidence="3" id="KW-1185">Reference proteome</keyword>
<organism evidence="2 3">
    <name type="scientific">Flavihumibacter stibioxidans</name>
    <dbReference type="NCBI Taxonomy" id="1834163"/>
    <lineage>
        <taxon>Bacteria</taxon>
        <taxon>Pseudomonadati</taxon>
        <taxon>Bacteroidota</taxon>
        <taxon>Chitinophagia</taxon>
        <taxon>Chitinophagales</taxon>
        <taxon>Chitinophagaceae</taxon>
        <taxon>Flavihumibacter</taxon>
    </lineage>
</organism>
<reference evidence="2 3" key="1">
    <citation type="submission" date="2016-07" db="EMBL/GenBank/DDBJ databases">
        <title>Genome analysis of Flavihumibacter stibioxidans YS-17.</title>
        <authorList>
            <person name="Shi K."/>
            <person name="Han Y."/>
            <person name="Wang G."/>
        </authorList>
    </citation>
    <scope>NUCLEOTIDE SEQUENCE [LARGE SCALE GENOMIC DNA]</scope>
    <source>
        <strain evidence="2 3">YS-17</strain>
    </source>
</reference>
<dbReference type="InterPro" id="IPR008391">
    <property type="entry name" value="AXE1_dom"/>
</dbReference>
<dbReference type="InterPro" id="IPR029058">
    <property type="entry name" value="AB_hydrolase_fold"/>
</dbReference>
<sequence>MYIDISTNNQGQLGTGLPEEPDEICDLLKKEATRQFTKHKIPATRQEWSGMKDRIYDNILKKAGIAFFPELDFDEQVTGRSRVMNYSIKNIYFQTLPGVYATGNLYIPDGDGPFPAVINFHGHILDSKLNHSVQKRAHILARNGFACFCMDTFGTGERSIKPDDSDYHGGMDGANHFNNGQSLLGIQVSENMRIVDFLSSLDFIDKNNIGATGESGGGNQAMWLAAIDKRIKAAMPVVSVGTFEAFVMAHNCVCETLPDGLTFCEESQILGLIAPRALNVCNALQEKHKAFTATEMLRTVKNTGKIYRLVNASENFHVQIFNNEHEYSKEMQFAMINWFNSHLKENEKQGPVNLDTELLEKEELKVFQHKKRDSKIISQPDYLRITSNSILSQKKFSGNAETELQELKKIVRIQNWWSVEKTNEQSLNKNRILKSICTDTGIRIPVIFQASENESDIFIISADPDGKETTIDKACPTQGNAEKVSFDLLGTGELSSPVASFYDNEITPFHTLSRTLIWLGKTVVGEWIKEFKVILDLIRKSKPDATLRVSANREAGVAAILLSALYPGIDELILCDSLVSYVYEEKPEVEYFNMSITLPGIIPWGDLVHAMALSHSKISITNPRNLHGKILTEDKKAALLEKYNLLATQYRSKGSLHFN</sequence>
<evidence type="ECO:0000259" key="1">
    <source>
        <dbReference type="Pfam" id="PF05448"/>
    </source>
</evidence>
<dbReference type="Gene3D" id="3.40.50.1820">
    <property type="entry name" value="alpha/beta hydrolase"/>
    <property type="match status" value="1"/>
</dbReference>
<dbReference type="SUPFAM" id="SSF53474">
    <property type="entry name" value="alpha/beta-Hydrolases"/>
    <property type="match status" value="1"/>
</dbReference>
<evidence type="ECO:0000313" key="2">
    <source>
        <dbReference type="EMBL" id="MBC6491479.1"/>
    </source>
</evidence>
<dbReference type="Proteomes" id="UP000765802">
    <property type="component" value="Unassembled WGS sequence"/>
</dbReference>
<proteinExistence type="predicted"/>
<dbReference type="EMBL" id="MBUA01000012">
    <property type="protein sequence ID" value="MBC6491479.1"/>
    <property type="molecule type" value="Genomic_DNA"/>
</dbReference>
<gene>
    <name evidence="2" type="ORF">BC349_10570</name>
</gene>
<dbReference type="PANTHER" id="PTHR22946">
    <property type="entry name" value="DIENELACTONE HYDROLASE DOMAIN-CONTAINING PROTEIN-RELATED"/>
    <property type="match status" value="1"/>
</dbReference>
<evidence type="ECO:0000313" key="3">
    <source>
        <dbReference type="Proteomes" id="UP000765802"/>
    </source>
</evidence>
<dbReference type="InterPro" id="IPR050261">
    <property type="entry name" value="FrsA_esterase"/>
</dbReference>
<protein>
    <recommendedName>
        <fullName evidence="1">Acetyl xylan esterase domain-containing protein</fullName>
    </recommendedName>
</protein>
<accession>A0ABR7M8Y0</accession>
<feature type="domain" description="Acetyl xylan esterase" evidence="1">
    <location>
        <begin position="80"/>
        <end position="238"/>
    </location>
</feature>
<name>A0ABR7M8Y0_9BACT</name>